<sequence>MVFNYKSLNDNTYKDQSSLPGINTLLQRIGNAKIFSKFDLKSGFHQVAMAKESIERTTFLVPGGLYEWLVMPFGLKNAPAMFQRKMDKCFEGTENFIASKTKTGLRSFLGILNYSRNYIPNLSTLLGPLYEKTSPHGDKRLKASNYEIIRKIKEKVQNLPDLEIPPEDAYIVIETDGCMEGWGGICKWKKKKFDQKSTKKVCAYASGKFKTIQSTIDAEIKLASTLWRN</sequence>
<dbReference type="SUPFAM" id="SSF56672">
    <property type="entry name" value="DNA/RNA polymerases"/>
    <property type="match status" value="1"/>
</dbReference>
<protein>
    <recommendedName>
        <fullName evidence="1">Reverse transcriptase domain-containing protein</fullName>
    </recommendedName>
</protein>
<name>A0A5N6P220_9ASTR</name>
<dbReference type="Gene3D" id="3.10.10.10">
    <property type="entry name" value="HIV Type 1 Reverse Transcriptase, subunit A, domain 1"/>
    <property type="match status" value="1"/>
</dbReference>
<dbReference type="CDD" id="cd01647">
    <property type="entry name" value="RT_LTR"/>
    <property type="match status" value="1"/>
</dbReference>
<evidence type="ECO:0000259" key="1">
    <source>
        <dbReference type="Pfam" id="PF00078"/>
    </source>
</evidence>
<dbReference type="OrthoDB" id="2431547at2759"/>
<evidence type="ECO:0000313" key="3">
    <source>
        <dbReference type="Proteomes" id="UP000326396"/>
    </source>
</evidence>
<dbReference type="AlphaFoldDB" id="A0A5N6P220"/>
<keyword evidence="3" id="KW-1185">Reference proteome</keyword>
<dbReference type="InterPro" id="IPR000477">
    <property type="entry name" value="RT_dom"/>
</dbReference>
<dbReference type="EMBL" id="SZYD01000007">
    <property type="protein sequence ID" value="KAD5803269.1"/>
    <property type="molecule type" value="Genomic_DNA"/>
</dbReference>
<dbReference type="InterPro" id="IPR043502">
    <property type="entry name" value="DNA/RNA_pol_sf"/>
</dbReference>
<organism evidence="2 3">
    <name type="scientific">Mikania micrantha</name>
    <name type="common">bitter vine</name>
    <dbReference type="NCBI Taxonomy" id="192012"/>
    <lineage>
        <taxon>Eukaryota</taxon>
        <taxon>Viridiplantae</taxon>
        <taxon>Streptophyta</taxon>
        <taxon>Embryophyta</taxon>
        <taxon>Tracheophyta</taxon>
        <taxon>Spermatophyta</taxon>
        <taxon>Magnoliopsida</taxon>
        <taxon>eudicotyledons</taxon>
        <taxon>Gunneridae</taxon>
        <taxon>Pentapetalae</taxon>
        <taxon>asterids</taxon>
        <taxon>campanulids</taxon>
        <taxon>Asterales</taxon>
        <taxon>Asteraceae</taxon>
        <taxon>Asteroideae</taxon>
        <taxon>Heliantheae alliance</taxon>
        <taxon>Eupatorieae</taxon>
        <taxon>Mikania</taxon>
    </lineage>
</organism>
<gene>
    <name evidence="2" type="ORF">E3N88_14629</name>
</gene>
<dbReference type="Proteomes" id="UP000326396">
    <property type="component" value="Linkage Group LG15"/>
</dbReference>
<dbReference type="InterPro" id="IPR043128">
    <property type="entry name" value="Rev_trsase/Diguanyl_cyclase"/>
</dbReference>
<dbReference type="InterPro" id="IPR051320">
    <property type="entry name" value="Viral_Replic_Matur_Polypro"/>
</dbReference>
<feature type="domain" description="Reverse transcriptase" evidence="1">
    <location>
        <begin position="3"/>
        <end position="95"/>
    </location>
</feature>
<evidence type="ECO:0000313" key="2">
    <source>
        <dbReference type="EMBL" id="KAD5803269.1"/>
    </source>
</evidence>
<dbReference type="PANTHER" id="PTHR33064:SF37">
    <property type="entry name" value="RIBONUCLEASE H"/>
    <property type="match status" value="1"/>
</dbReference>
<dbReference type="Gene3D" id="3.30.70.270">
    <property type="match status" value="1"/>
</dbReference>
<reference evidence="2 3" key="1">
    <citation type="submission" date="2019-05" db="EMBL/GenBank/DDBJ databases">
        <title>Mikania micrantha, genome provides insights into the molecular mechanism of rapid growth.</title>
        <authorList>
            <person name="Liu B."/>
        </authorList>
    </citation>
    <scope>NUCLEOTIDE SEQUENCE [LARGE SCALE GENOMIC DNA]</scope>
    <source>
        <strain evidence="2">NLD-2019</strain>
        <tissue evidence="2">Leaf</tissue>
    </source>
</reference>
<dbReference type="Pfam" id="PF00078">
    <property type="entry name" value="RVT_1"/>
    <property type="match status" value="1"/>
</dbReference>
<dbReference type="PANTHER" id="PTHR33064">
    <property type="entry name" value="POL PROTEIN"/>
    <property type="match status" value="1"/>
</dbReference>
<proteinExistence type="predicted"/>
<comment type="caution">
    <text evidence="2">The sequence shown here is derived from an EMBL/GenBank/DDBJ whole genome shotgun (WGS) entry which is preliminary data.</text>
</comment>
<accession>A0A5N6P220</accession>